<evidence type="ECO:0000256" key="5">
    <source>
        <dbReference type="SAM" id="Phobius"/>
    </source>
</evidence>
<comment type="subcellular location">
    <subcellularLocation>
        <location evidence="1">Membrane</location>
        <topology evidence="1">Multi-pass membrane protein</topology>
    </subcellularLocation>
</comment>
<name>N9FLX3_9GAMM</name>
<dbReference type="GO" id="GO:0016020">
    <property type="term" value="C:membrane"/>
    <property type="evidence" value="ECO:0007669"/>
    <property type="project" value="UniProtKB-SubCell"/>
</dbReference>
<dbReference type="Pfam" id="PF15864">
    <property type="entry name" value="PglL_A"/>
    <property type="match status" value="1"/>
</dbReference>
<feature type="transmembrane region" description="Helical" evidence="5">
    <location>
        <begin position="115"/>
        <end position="137"/>
    </location>
</feature>
<feature type="domain" description="Virulence factor membrane-bound polymerase C-terminal" evidence="7">
    <location>
        <begin position="366"/>
        <end position="532"/>
    </location>
</feature>
<feature type="domain" description="O-antigen ligase-related" evidence="6">
    <location>
        <begin position="192"/>
        <end position="343"/>
    </location>
</feature>
<organism evidence="9 10">
    <name type="scientific">Acinetobacter beijerinckii ANC 3835</name>
    <dbReference type="NCBI Taxonomy" id="1217649"/>
    <lineage>
        <taxon>Bacteria</taxon>
        <taxon>Pseudomonadati</taxon>
        <taxon>Pseudomonadota</taxon>
        <taxon>Gammaproteobacteria</taxon>
        <taxon>Moraxellales</taxon>
        <taxon>Moraxellaceae</taxon>
        <taxon>Acinetobacter</taxon>
    </lineage>
</organism>
<keyword evidence="2 5" id="KW-0812">Transmembrane</keyword>
<feature type="transmembrane region" description="Helical" evidence="5">
    <location>
        <begin position="185"/>
        <end position="201"/>
    </location>
</feature>
<dbReference type="PANTHER" id="PTHR37422:SF13">
    <property type="entry name" value="LIPOPOLYSACCHARIDE BIOSYNTHESIS PROTEIN PA4999-RELATED"/>
    <property type="match status" value="1"/>
</dbReference>
<evidence type="ECO:0000259" key="7">
    <source>
        <dbReference type="Pfam" id="PF11846"/>
    </source>
</evidence>
<dbReference type="InterPro" id="IPR007016">
    <property type="entry name" value="O-antigen_ligase-rel_domated"/>
</dbReference>
<evidence type="ECO:0000259" key="6">
    <source>
        <dbReference type="Pfam" id="PF04932"/>
    </source>
</evidence>
<sequence length="546" mass="62858">MQALCFFFASIFISFAWLSPYHTYPWVTFSSELSSFAAGLAILGLFLNQNIKLARPQIWMIPVLLIPLIQFSFGLITDFSVAFLSFSYLFAFWLMIVSGYNVASTEEKRERIMTGLSYIALGVAFISSLFAIVQWLNWESHFGWVMALKGSRPYANFGQPNNLSTFLIMGLLGALYLYEKHKISLWLLTPSSVLVLFAVCLTQSRTAWIVCIFIFFYWIYKQYKLQPRFNFPKFLMWSLAYFILAGYLLPLIAELMSYSAGSEIIHTASIVERAGSGHERIGMWIQILHAIAERPWFGYGWNQTSIAVVESIHFNTVQVWFNSAHNVFLDLLVWNGIPLASLIIVYIALWFFWLNKQAKDITSIIAILMVCTILIHAMLEFPQRYAYFLLPMGFLLGLIQAQTSNLKAIIVNKNVTRCLWLVSIVVLLLVWRDYKLFQENSRLVFKGKTSSEEILGSSKILLLTQFQQRLDWIALNPKTKFSETDLELLGEMVKNKATPYNLKKYAQLLVYNQKINAAEQQLVVLNRLYKQKLSLAEIIELNNKSK</sequence>
<dbReference type="EMBL" id="APQK01000009">
    <property type="protein sequence ID" value="ENW05854.1"/>
    <property type="molecule type" value="Genomic_DNA"/>
</dbReference>
<proteinExistence type="predicted"/>
<dbReference type="HOGENOM" id="CLU_031791_1_0_6"/>
<feature type="domain" description="Protein glycosylation ligase" evidence="8">
    <location>
        <begin position="153"/>
        <end position="177"/>
    </location>
</feature>
<evidence type="ECO:0000313" key="10">
    <source>
        <dbReference type="Proteomes" id="UP000018417"/>
    </source>
</evidence>
<reference evidence="9 10" key="1">
    <citation type="submission" date="2013-02" db="EMBL/GenBank/DDBJ databases">
        <title>The Genome Sequence of Acinetobacter beijerinckii ANC 3835.</title>
        <authorList>
            <consortium name="The Broad Institute Genome Sequencing Platform"/>
            <consortium name="The Broad Institute Genome Sequencing Center for Infectious Disease"/>
            <person name="Cerqueira G."/>
            <person name="Feldgarden M."/>
            <person name="Courvalin P."/>
            <person name="Perichon B."/>
            <person name="Grillot-Courvalin C."/>
            <person name="Clermont D."/>
            <person name="Rocha E."/>
            <person name="Yoon E.-J."/>
            <person name="Nemec A."/>
            <person name="Walker B."/>
            <person name="Young S.K."/>
            <person name="Zeng Q."/>
            <person name="Gargeya S."/>
            <person name="Fitzgerald M."/>
            <person name="Haas B."/>
            <person name="Abouelleil A."/>
            <person name="Alvarado L."/>
            <person name="Arachchi H.M."/>
            <person name="Berlin A.M."/>
            <person name="Chapman S.B."/>
            <person name="Dewar J."/>
            <person name="Goldberg J."/>
            <person name="Griggs A."/>
            <person name="Gujja S."/>
            <person name="Hansen M."/>
            <person name="Howarth C."/>
            <person name="Imamovic A."/>
            <person name="Larimer J."/>
            <person name="McCowan C."/>
            <person name="Murphy C."/>
            <person name="Neiman D."/>
            <person name="Pearson M."/>
            <person name="Priest M."/>
            <person name="Roberts A."/>
            <person name="Saif S."/>
            <person name="Shea T."/>
            <person name="Sisk P."/>
            <person name="Sykes S."/>
            <person name="Wortman J."/>
            <person name="Nusbaum C."/>
            <person name="Birren B."/>
        </authorList>
    </citation>
    <scope>NUCLEOTIDE SEQUENCE [LARGE SCALE GENOMIC DNA]</scope>
    <source>
        <strain evidence="9 10">ANC 3835</strain>
    </source>
</reference>
<gene>
    <name evidence="9" type="ORF">F934_00704</name>
</gene>
<dbReference type="PATRIC" id="fig|1217649.3.peg.668"/>
<dbReference type="RefSeq" id="WP_005052193.1">
    <property type="nucleotide sequence ID" value="NZ_KB849758.1"/>
</dbReference>
<dbReference type="InterPro" id="IPR051533">
    <property type="entry name" value="WaaL-like"/>
</dbReference>
<dbReference type="Pfam" id="PF11846">
    <property type="entry name" value="Wzy_C_2"/>
    <property type="match status" value="1"/>
</dbReference>
<dbReference type="InterPro" id="IPR021797">
    <property type="entry name" value="Wzy_C_2"/>
</dbReference>
<protein>
    <recommendedName>
        <fullName evidence="11">Virulence factor membrane-bound polymerase C-terminal domain-containing protein</fullName>
    </recommendedName>
</protein>
<feature type="transmembrane region" description="Helical" evidence="5">
    <location>
        <begin position="26"/>
        <end position="46"/>
    </location>
</feature>
<evidence type="ECO:0000256" key="4">
    <source>
        <dbReference type="ARBA" id="ARBA00023136"/>
    </source>
</evidence>
<evidence type="ECO:0008006" key="11">
    <source>
        <dbReference type="Google" id="ProtNLM"/>
    </source>
</evidence>
<feature type="transmembrane region" description="Helical" evidence="5">
    <location>
        <begin position="82"/>
        <end position="103"/>
    </location>
</feature>
<dbReference type="OrthoDB" id="4448at2"/>
<feature type="transmembrane region" description="Helical" evidence="5">
    <location>
        <begin position="414"/>
        <end position="431"/>
    </location>
</feature>
<feature type="transmembrane region" description="Helical" evidence="5">
    <location>
        <begin position="235"/>
        <end position="253"/>
    </location>
</feature>
<evidence type="ECO:0000259" key="8">
    <source>
        <dbReference type="Pfam" id="PF15864"/>
    </source>
</evidence>
<dbReference type="InterPro" id="IPR031726">
    <property type="entry name" value="PglL_A"/>
</dbReference>
<feature type="transmembrane region" description="Helical" evidence="5">
    <location>
        <begin position="385"/>
        <end position="402"/>
    </location>
</feature>
<dbReference type="Proteomes" id="UP000018417">
    <property type="component" value="Unassembled WGS sequence"/>
</dbReference>
<keyword evidence="3 5" id="KW-1133">Transmembrane helix</keyword>
<feature type="transmembrane region" description="Helical" evidence="5">
    <location>
        <begin position="361"/>
        <end position="379"/>
    </location>
</feature>
<evidence type="ECO:0000256" key="3">
    <source>
        <dbReference type="ARBA" id="ARBA00022989"/>
    </source>
</evidence>
<accession>N9FLX3</accession>
<feature type="transmembrane region" description="Helical" evidence="5">
    <location>
        <begin position="331"/>
        <end position="354"/>
    </location>
</feature>
<dbReference type="Pfam" id="PF04932">
    <property type="entry name" value="Wzy_C"/>
    <property type="match status" value="1"/>
</dbReference>
<keyword evidence="4 5" id="KW-0472">Membrane</keyword>
<evidence type="ECO:0000256" key="1">
    <source>
        <dbReference type="ARBA" id="ARBA00004141"/>
    </source>
</evidence>
<dbReference type="AlphaFoldDB" id="N9FLX3"/>
<evidence type="ECO:0000313" key="9">
    <source>
        <dbReference type="EMBL" id="ENW05854.1"/>
    </source>
</evidence>
<dbReference type="PANTHER" id="PTHR37422">
    <property type="entry name" value="TEICHURONIC ACID BIOSYNTHESIS PROTEIN TUAE"/>
    <property type="match status" value="1"/>
</dbReference>
<comment type="caution">
    <text evidence="9">The sequence shown here is derived from an EMBL/GenBank/DDBJ whole genome shotgun (WGS) entry which is preliminary data.</text>
</comment>
<evidence type="ECO:0000256" key="2">
    <source>
        <dbReference type="ARBA" id="ARBA00022692"/>
    </source>
</evidence>
<feature type="transmembrane region" description="Helical" evidence="5">
    <location>
        <begin position="58"/>
        <end position="76"/>
    </location>
</feature>
<feature type="transmembrane region" description="Helical" evidence="5">
    <location>
        <begin position="157"/>
        <end position="178"/>
    </location>
</feature>
<feature type="transmembrane region" description="Helical" evidence="5">
    <location>
        <begin position="207"/>
        <end position="223"/>
    </location>
</feature>